<gene>
    <name evidence="1" type="ORF">CTZ28_09660</name>
</gene>
<keyword evidence="2" id="KW-1185">Reference proteome</keyword>
<proteinExistence type="predicted"/>
<comment type="caution">
    <text evidence="1">The sequence shown here is derived from an EMBL/GenBank/DDBJ whole genome shotgun (WGS) entry which is preliminary data.</text>
</comment>
<organism evidence="1 2">
    <name type="scientific">Streptomyces shenzhenensis</name>
    <dbReference type="NCBI Taxonomy" id="943815"/>
    <lineage>
        <taxon>Bacteria</taxon>
        <taxon>Bacillati</taxon>
        <taxon>Actinomycetota</taxon>
        <taxon>Actinomycetes</taxon>
        <taxon>Kitasatosporales</taxon>
        <taxon>Streptomycetaceae</taxon>
        <taxon>Streptomyces</taxon>
    </lineage>
</organism>
<protein>
    <submittedName>
        <fullName evidence="1">Uncharacterized protein</fullName>
    </submittedName>
</protein>
<dbReference type="AlphaFoldDB" id="A0A3M0IW71"/>
<sequence>MTVRRPTPSERAAAREAARADKVTIIERYRAREPVSRIADAYGVTSGWLALRLDEWGVPRRQYYEAHLHRRPAQRVFRGRVRRRTRAEVRAAQAEFTDSRSSVITRYRGGESIASLARSFNVSHAWVAERLDEWGVSRRGQSAG</sequence>
<dbReference type="Proteomes" id="UP000270471">
    <property type="component" value="Unassembled WGS sequence"/>
</dbReference>
<name>A0A3M0IW71_9ACTN</name>
<evidence type="ECO:0000313" key="1">
    <source>
        <dbReference type="EMBL" id="RMB86486.1"/>
    </source>
</evidence>
<evidence type="ECO:0000313" key="2">
    <source>
        <dbReference type="Proteomes" id="UP000270471"/>
    </source>
</evidence>
<dbReference type="EMBL" id="PENI01000004">
    <property type="protein sequence ID" value="RMB86486.1"/>
    <property type="molecule type" value="Genomic_DNA"/>
</dbReference>
<accession>A0A3M0IW71</accession>
<reference evidence="1 2" key="1">
    <citation type="submission" date="2017-11" db="EMBL/GenBank/DDBJ databases">
        <title>Draft genome of actinobacteria isolated from guarana (Paullinia cupana (Mart.) Ducke.</title>
        <authorList>
            <person name="Siqueira K.A."/>
            <person name="Liotti R.G."/>
            <person name="Mendes T.A.O."/>
            <person name="Soares M.A."/>
        </authorList>
    </citation>
    <scope>NUCLEOTIDE SEQUENCE [LARGE SCALE GENOMIC DNA]</scope>
    <source>
        <strain evidence="1 2">193</strain>
    </source>
</reference>